<evidence type="ECO:0000256" key="1">
    <source>
        <dbReference type="SAM" id="MobiDB-lite"/>
    </source>
</evidence>
<keyword evidence="4" id="KW-1185">Reference proteome</keyword>
<sequence length="322" mass="36580">MLLCRMELTFLASMVGWSNMPQTIQTMDGNKTFHGMGMIAGEKPSKQFHSQQRKAKVSPSDVSMRMCKLHVEHPDVYQRYGEGFNVVRRSDRLWAGLSVDLVIEQSPGLHLLWPRPIVAREIEAGGGEGQRWPMRFMQDACRVKQIGSGEATARKAVTPMPPSEFLDKLMGKVSGYDARIRPNFKDRPPTRDHRPASNQRPQTGLQPETTDQPLTRDHRPASNQRPQTGLQPETTDQPPTRDHRPASNQRPQTGLRPETTDWTPTRDHRLDSNQRPQTGLQPETKTLRPETTDRPPQEPTGFRLRPQTASDQRPRPASNQKL</sequence>
<evidence type="ECO:0000313" key="4">
    <source>
        <dbReference type="Proteomes" id="UP001148018"/>
    </source>
</evidence>
<evidence type="ECO:0000313" key="3">
    <source>
        <dbReference type="EMBL" id="KAJ3587323.1"/>
    </source>
</evidence>
<dbReference type="OrthoDB" id="8959444at2759"/>
<feature type="signal peptide" evidence="2">
    <location>
        <begin position="1"/>
        <end position="18"/>
    </location>
</feature>
<evidence type="ECO:0000256" key="2">
    <source>
        <dbReference type="SAM" id="SignalP"/>
    </source>
</evidence>
<name>A0A9Q0I753_9TELE</name>
<feature type="region of interest" description="Disordered" evidence="1">
    <location>
        <begin position="178"/>
        <end position="322"/>
    </location>
</feature>
<feature type="compositionally biased region" description="Polar residues" evidence="1">
    <location>
        <begin position="273"/>
        <end position="284"/>
    </location>
</feature>
<organism evidence="3 4">
    <name type="scientific">Muraenolepis orangiensis</name>
    <name type="common">Patagonian moray cod</name>
    <dbReference type="NCBI Taxonomy" id="630683"/>
    <lineage>
        <taxon>Eukaryota</taxon>
        <taxon>Metazoa</taxon>
        <taxon>Chordata</taxon>
        <taxon>Craniata</taxon>
        <taxon>Vertebrata</taxon>
        <taxon>Euteleostomi</taxon>
        <taxon>Actinopterygii</taxon>
        <taxon>Neopterygii</taxon>
        <taxon>Teleostei</taxon>
        <taxon>Neoteleostei</taxon>
        <taxon>Acanthomorphata</taxon>
        <taxon>Zeiogadaria</taxon>
        <taxon>Gadariae</taxon>
        <taxon>Gadiformes</taxon>
        <taxon>Muraenolepidoidei</taxon>
        <taxon>Muraenolepididae</taxon>
        <taxon>Muraenolepis</taxon>
    </lineage>
</organism>
<comment type="caution">
    <text evidence="3">The sequence shown here is derived from an EMBL/GenBank/DDBJ whole genome shotgun (WGS) entry which is preliminary data.</text>
</comment>
<feature type="compositionally biased region" description="Basic and acidic residues" evidence="1">
    <location>
        <begin position="178"/>
        <end position="195"/>
    </location>
</feature>
<protein>
    <submittedName>
        <fullName evidence="3">Uncharacterized protein</fullName>
    </submittedName>
</protein>
<dbReference type="Proteomes" id="UP001148018">
    <property type="component" value="Unassembled WGS sequence"/>
</dbReference>
<keyword evidence="2" id="KW-0732">Signal</keyword>
<feature type="chain" id="PRO_5040221759" evidence="2">
    <location>
        <begin position="19"/>
        <end position="322"/>
    </location>
</feature>
<dbReference type="EMBL" id="JANIIK010000116">
    <property type="protein sequence ID" value="KAJ3587323.1"/>
    <property type="molecule type" value="Genomic_DNA"/>
</dbReference>
<gene>
    <name evidence="3" type="ORF">NHX12_010921</name>
</gene>
<accession>A0A9Q0I753</accession>
<feature type="compositionally biased region" description="Polar residues" evidence="1">
    <location>
        <begin position="196"/>
        <end position="213"/>
    </location>
</feature>
<feature type="compositionally biased region" description="Polar residues" evidence="1">
    <location>
        <begin position="307"/>
        <end position="322"/>
    </location>
</feature>
<proteinExistence type="predicted"/>
<dbReference type="AlphaFoldDB" id="A0A9Q0I753"/>
<reference evidence="3" key="1">
    <citation type="submission" date="2022-07" db="EMBL/GenBank/DDBJ databases">
        <title>Chromosome-level genome of Muraenolepis orangiensis.</title>
        <authorList>
            <person name="Kim J."/>
        </authorList>
    </citation>
    <scope>NUCLEOTIDE SEQUENCE</scope>
    <source>
        <strain evidence="3">KU_S4_2022</strain>
        <tissue evidence="3">Muscle</tissue>
    </source>
</reference>
<feature type="compositionally biased region" description="Basic and acidic residues" evidence="1">
    <location>
        <begin position="285"/>
        <end position="296"/>
    </location>
</feature>
<feature type="compositionally biased region" description="Polar residues" evidence="1">
    <location>
        <begin position="221"/>
        <end position="238"/>
    </location>
</feature>